<reference evidence="1 2" key="1">
    <citation type="journal article" date="2018" name="Mol. Biol. Evol.">
        <title>Analysis of the draft genome of the red seaweed Gracilariopsis chorda provides insights into genome size evolution in Rhodophyta.</title>
        <authorList>
            <person name="Lee J."/>
            <person name="Yang E.C."/>
            <person name="Graf L."/>
            <person name="Yang J.H."/>
            <person name="Qiu H."/>
            <person name="Zel Zion U."/>
            <person name="Chan C.X."/>
            <person name="Stephens T.G."/>
            <person name="Weber A.P.M."/>
            <person name="Boo G.H."/>
            <person name="Boo S.M."/>
            <person name="Kim K.M."/>
            <person name="Shin Y."/>
            <person name="Jung M."/>
            <person name="Lee S.J."/>
            <person name="Yim H.S."/>
            <person name="Lee J.H."/>
            <person name="Bhattacharya D."/>
            <person name="Yoon H.S."/>
        </authorList>
    </citation>
    <scope>NUCLEOTIDE SEQUENCE [LARGE SCALE GENOMIC DNA]</scope>
    <source>
        <strain evidence="1 2">SKKU-2015</strain>
        <tissue evidence="1">Whole body</tissue>
    </source>
</reference>
<comment type="caution">
    <text evidence="1">The sequence shown here is derived from an EMBL/GenBank/DDBJ whole genome shotgun (WGS) entry which is preliminary data.</text>
</comment>
<accession>A0A2V3IPN8</accession>
<protein>
    <submittedName>
        <fullName evidence="1">Uncharacterized protein</fullName>
    </submittedName>
</protein>
<evidence type="ECO:0000313" key="2">
    <source>
        <dbReference type="Proteomes" id="UP000247409"/>
    </source>
</evidence>
<name>A0A2V3IPN8_9FLOR</name>
<dbReference type="AlphaFoldDB" id="A0A2V3IPN8"/>
<sequence>MAAHVRHLLTDVSSPTELLSSPVKCITLSLETMREQTNRYDIFAILDEASRRQVSGIILSSSESRHKSVMVRRHFKSVCMHLAGLWAHFRNENYRSLSDYSRQGKAVLRTWRTTCLLNPEGFLKACSKTTSVVTDLPISVLIALFVHSIRFKLEESEPDVARTVALLQDVLCPWTDAMSTAVQLFVDWEAILPANYVYVPEVLERVNHAWNNEVGSAGLQVPDDDGDAVYEDFVSWVSTASKFFQGPLPVSIRETARGYFHCRLLAVDEDENGTDAEIRAYICYRSKD</sequence>
<dbReference type="Proteomes" id="UP000247409">
    <property type="component" value="Unassembled WGS sequence"/>
</dbReference>
<dbReference type="EMBL" id="NBIV01000104">
    <property type="protein sequence ID" value="PXF44023.1"/>
    <property type="molecule type" value="Genomic_DNA"/>
</dbReference>
<evidence type="ECO:0000313" key="1">
    <source>
        <dbReference type="EMBL" id="PXF44023.1"/>
    </source>
</evidence>
<proteinExistence type="predicted"/>
<keyword evidence="2" id="KW-1185">Reference proteome</keyword>
<gene>
    <name evidence="1" type="ORF">BWQ96_06256</name>
</gene>
<organism evidence="1 2">
    <name type="scientific">Gracilariopsis chorda</name>
    <dbReference type="NCBI Taxonomy" id="448386"/>
    <lineage>
        <taxon>Eukaryota</taxon>
        <taxon>Rhodophyta</taxon>
        <taxon>Florideophyceae</taxon>
        <taxon>Rhodymeniophycidae</taxon>
        <taxon>Gracilariales</taxon>
        <taxon>Gracilariaceae</taxon>
        <taxon>Gracilariopsis</taxon>
    </lineage>
</organism>